<feature type="compositionally biased region" description="Basic and acidic residues" evidence="1">
    <location>
        <begin position="786"/>
        <end position="807"/>
    </location>
</feature>
<evidence type="ECO:0000313" key="4">
    <source>
        <dbReference type="Proteomes" id="UP000015101"/>
    </source>
</evidence>
<feature type="compositionally biased region" description="Acidic residues" evidence="1">
    <location>
        <begin position="1098"/>
        <end position="1121"/>
    </location>
</feature>
<reference evidence="2 4" key="2">
    <citation type="journal article" date="2013" name="Nature">
        <title>Insights into bilaterian evolution from three spiralian genomes.</title>
        <authorList>
            <person name="Simakov O."/>
            <person name="Marletaz F."/>
            <person name="Cho S.J."/>
            <person name="Edsinger-Gonzales E."/>
            <person name="Havlak P."/>
            <person name="Hellsten U."/>
            <person name="Kuo D.H."/>
            <person name="Larsson T."/>
            <person name="Lv J."/>
            <person name="Arendt D."/>
            <person name="Savage R."/>
            <person name="Osoegawa K."/>
            <person name="de Jong P."/>
            <person name="Grimwood J."/>
            <person name="Chapman J.A."/>
            <person name="Shapiro H."/>
            <person name="Aerts A."/>
            <person name="Otillar R.P."/>
            <person name="Terry A.Y."/>
            <person name="Boore J.L."/>
            <person name="Grigoriev I.V."/>
            <person name="Lindberg D.R."/>
            <person name="Seaver E.C."/>
            <person name="Weisblat D.A."/>
            <person name="Putnam N.H."/>
            <person name="Rokhsar D.S."/>
        </authorList>
    </citation>
    <scope>NUCLEOTIDE SEQUENCE</scope>
</reference>
<dbReference type="InterPro" id="IPR015943">
    <property type="entry name" value="WD40/YVTN_repeat-like_dom_sf"/>
</dbReference>
<dbReference type="SMART" id="SM00706">
    <property type="entry name" value="TECPR"/>
    <property type="match status" value="6"/>
</dbReference>
<dbReference type="STRING" id="6412.T1EYD3"/>
<feature type="region of interest" description="Disordered" evidence="1">
    <location>
        <begin position="1092"/>
        <end position="1123"/>
    </location>
</feature>
<feature type="compositionally biased region" description="Basic and acidic residues" evidence="1">
    <location>
        <begin position="986"/>
        <end position="1002"/>
    </location>
</feature>
<reference evidence="3" key="3">
    <citation type="submission" date="2015-06" db="UniProtKB">
        <authorList>
            <consortium name="EnsemblMetazoa"/>
        </authorList>
    </citation>
    <scope>IDENTIFICATION</scope>
</reference>
<name>T1EYD3_HELRO</name>
<accession>T1EYD3</accession>
<dbReference type="HOGENOM" id="CLU_233576_0_0_1"/>
<feature type="region of interest" description="Disordered" evidence="1">
    <location>
        <begin position="777"/>
        <end position="807"/>
    </location>
</feature>
<dbReference type="Gene3D" id="2.130.10.10">
    <property type="entry name" value="YVTN repeat-like/Quinoprotein amine dehydrogenase"/>
    <property type="match status" value="1"/>
</dbReference>
<dbReference type="CTD" id="20201583"/>
<dbReference type="GeneID" id="20201583"/>
<dbReference type="PANTHER" id="PTHR23287">
    <property type="entry name" value="RUBY-EYE2-LIKE PROTEIN"/>
    <property type="match status" value="1"/>
</dbReference>
<dbReference type="Pfam" id="PF19193">
    <property type="entry name" value="Tectonin"/>
    <property type="match status" value="1"/>
</dbReference>
<dbReference type="SUPFAM" id="SSF50978">
    <property type="entry name" value="WD40 repeat-like"/>
    <property type="match status" value="1"/>
</dbReference>
<dbReference type="KEGG" id="hro:HELRODRAFT_166689"/>
<dbReference type="EMBL" id="KB095812">
    <property type="protein sequence ID" value="ESO11674.1"/>
    <property type="molecule type" value="Genomic_DNA"/>
</dbReference>
<evidence type="ECO:0000256" key="1">
    <source>
        <dbReference type="SAM" id="MobiDB-lite"/>
    </source>
</evidence>
<dbReference type="EMBL" id="AMQM01002516">
    <property type="status" value="NOT_ANNOTATED_CDS"/>
    <property type="molecule type" value="Genomic_DNA"/>
</dbReference>
<dbReference type="InterPro" id="IPR036322">
    <property type="entry name" value="WD40_repeat_dom_sf"/>
</dbReference>
<dbReference type="PANTHER" id="PTHR23287:SF16">
    <property type="entry name" value="TECTONIN BETA-PROPELLER REPEAT-CONTAINING PROTEIN 2"/>
    <property type="match status" value="1"/>
</dbReference>
<keyword evidence="4" id="KW-1185">Reference proteome</keyword>
<dbReference type="InterPro" id="IPR006624">
    <property type="entry name" value="Beta-propeller_rpt_TECPR"/>
</dbReference>
<dbReference type="eggNOG" id="KOG3621">
    <property type="taxonomic scope" value="Eukaryota"/>
</dbReference>
<dbReference type="eggNOG" id="KOG3669">
    <property type="taxonomic scope" value="Eukaryota"/>
</dbReference>
<dbReference type="GO" id="GO:0005737">
    <property type="term" value="C:cytoplasm"/>
    <property type="evidence" value="ECO:0007669"/>
    <property type="project" value="GOC"/>
</dbReference>
<dbReference type="Gene3D" id="2.130.10.30">
    <property type="entry name" value="Regulator of chromosome condensation 1/beta-lactamase-inhibitor protein II"/>
    <property type="match status" value="1"/>
</dbReference>
<proteinExistence type="predicted"/>
<evidence type="ECO:0000313" key="3">
    <source>
        <dbReference type="EnsemblMetazoa" id="HelroP166689"/>
    </source>
</evidence>
<organism evidence="3 4">
    <name type="scientific">Helobdella robusta</name>
    <name type="common">Californian leech</name>
    <dbReference type="NCBI Taxonomy" id="6412"/>
    <lineage>
        <taxon>Eukaryota</taxon>
        <taxon>Metazoa</taxon>
        <taxon>Spiralia</taxon>
        <taxon>Lophotrochozoa</taxon>
        <taxon>Annelida</taxon>
        <taxon>Clitellata</taxon>
        <taxon>Hirudinea</taxon>
        <taxon>Rhynchobdellida</taxon>
        <taxon>Glossiphoniidae</taxon>
        <taxon>Helobdella</taxon>
    </lineage>
</organism>
<reference evidence="4" key="1">
    <citation type="submission" date="2012-12" db="EMBL/GenBank/DDBJ databases">
        <authorList>
            <person name="Hellsten U."/>
            <person name="Grimwood J."/>
            <person name="Chapman J.A."/>
            <person name="Shapiro H."/>
            <person name="Aerts A."/>
            <person name="Otillar R.P."/>
            <person name="Terry A.Y."/>
            <person name="Boore J.L."/>
            <person name="Simakov O."/>
            <person name="Marletaz F."/>
            <person name="Cho S.-J."/>
            <person name="Edsinger-Gonzales E."/>
            <person name="Havlak P."/>
            <person name="Kuo D.-H."/>
            <person name="Larsson T."/>
            <person name="Lv J."/>
            <person name="Arendt D."/>
            <person name="Savage R."/>
            <person name="Osoegawa K."/>
            <person name="de Jong P."/>
            <person name="Lindberg D.R."/>
            <person name="Seaver E.C."/>
            <person name="Weisblat D.A."/>
            <person name="Putnam N.H."/>
            <person name="Grigoriev I.V."/>
            <person name="Rokhsar D.S."/>
        </authorList>
    </citation>
    <scope>NUCLEOTIDE SEQUENCE</scope>
</reference>
<protein>
    <submittedName>
        <fullName evidence="2 3">Uncharacterized protein</fullName>
    </submittedName>
</protein>
<evidence type="ECO:0000313" key="2">
    <source>
        <dbReference type="EMBL" id="ESO11674.1"/>
    </source>
</evidence>
<gene>
    <name evidence="3" type="primary">20201583</name>
    <name evidence="2" type="ORF">HELRODRAFT_166689</name>
</gene>
<feature type="region of interest" description="Disordered" evidence="1">
    <location>
        <begin position="986"/>
        <end position="1007"/>
    </location>
</feature>
<dbReference type="OrthoDB" id="9930272at2759"/>
<dbReference type="InterPro" id="IPR009091">
    <property type="entry name" value="RCC1/BLIP-II"/>
</dbReference>
<dbReference type="GO" id="GO:0032527">
    <property type="term" value="P:protein exit from endoplasmic reticulum"/>
    <property type="evidence" value="ECO:0000318"/>
    <property type="project" value="GO_Central"/>
</dbReference>
<dbReference type="InParanoid" id="T1EYD3"/>
<dbReference type="SUPFAM" id="SSF50985">
    <property type="entry name" value="RCC1/BLIP-II"/>
    <property type="match status" value="1"/>
</dbReference>
<sequence>MDYIRLYQFESFDKLKQNMLPKLKPNETEEFMRIAAMCPNDWTCVDSDRYLIVIGSDDGTLRVCDKRTGSRKAVILRASDLRMTKAMVINVGDDLVVTGFVDGRVSIARFYDQSQPGNGDIMLTDILGEHRQAITCLEWSADEYKLFSGDAKGVVLAHEVNVNLLKVESSVLFMETSSIIQLSYADMHLLTVTKHRAIIYSFVDSTYKIVGEENSEIKKKTIFGGLFSKDSQTNELFIYIVAEGLQIFKARMDGSIKCSYSFTDELIKDKFKNIFILESQPQSSNDVLTSSTLTTSSDKNIKVTSNINIPCNIVELNLPIRLSLKDVLAFECDDLSASKPFGNDKTFTGFQQVKENVFLLHNRKGVFMLAVDGINKLPAYHACLVDGNAYIIQVAVNRIPSLEVYVLVGNANEKVIRLAADPIALQIEQPQPLNGSFMTATSLTLSKLKTKTSSTAMSLKEPMKLFKSRAFQMSEKFVDKVKVVGQTTLKNVKDKDSFVGKNISKGNDVLKQIFKSSHPDILARNSRPETLKKNDYGSFNRSTIPVVSRNLLDLQDVTEETENEKDDDPIVYESKKCYRKRKITVEGGESGSCQSLTYSTSIHPKSRTLTTTASTFGQVSGSNFNASLKNSLRGYSLMPYSPDAELPLLSSSSPSMSDASIIGHALTSQSRLTSSLSELNNDLNADKVSLLSLPAAICGKNISSCTERNAASARSTSATSAAFSTAAANTFENPTNDDDFANFSIVLNDSTTLSSQETTASRNANITSVGTTCTDTKLSSTLVPSSDEKTNDCLDENNDTKSTHADDSTSLMKLHQLELAASTSTVAPVDITVDLPVLSKDVKTVLQEKSNERTTEGVDAKFPIISSESSSSASLNKDHDVDRSPTVLPQFATSRICSDSGTTTTSTKTQSDAERKDYGIDLDLLKSDKKIDVKLLLANFNNGGPVTVEEPVERIPFWEIKTFPTSPNKTPTISTTSLEPVEVQNEHINKTSKEGEEKNGDNDKEDSFEDIYSKYGQKKAEVSDDEINPLKVRGSLKKGKNDFYDLVSRSYKDRDGNNFQIINSNPNDDFNIYFEDEIRNLERFNDSEIEHNLKVSDCDDSDESDNGDEDGSDDVEDDNDGDFCVISANDVTEGASQWSSVPPQQHSQLLSSSSSSPLLLISSSPSATPAILIDNSIFPNFFQAGTSQYRNPQTTVNLKNLNIDPLVILDEFTTALLRTQTEQIKLKNVELREFFRFTTAFPVGSFAVSGQRIYCISNRLGWLCTQRGNIRGNNVFKLRYNSPMDDSAKWLSFHPKVPIRAQQVSAYSGVIWRLLDGKAFAYFGHVTAEHTWTMFANDVAFIHVSNENCAFFVKKNGDLYVHRGVSRDRPCFEPLQILLGFPIVKVSHRDGVVWVLDRSESMSAFELVFEEKSDGEYGGSGNDSSSGYDEDGCFRSHVIAKANRLTKIKLDGRAFPETFELNTATMNTTTNRYTTSIVVNSAVSDYRSFVKRTLNINCESIIKLHNINNVKNKNLTNDHVIVAATSYYDNIKKRGAFSSNIQLMAPSLLHISAGEKSSSSNKNIRNNKKNYAASASSSSSSSTNKLTAEEEEIALHNSTHLLIPNKTTNINNTVFMLTNEGEVIFTHGITRSSPGGCGLWYNVCQTVKIFPTKKSSQGKNITENSSSLKCKENGDVVVCSRYYDGFVFMTLPIYGYRFESKWMSDSQGFDFYSIFKDMSVSSTSIWLLTWDNCITNMIMTCSFGSMFPVPHPPTETKISMLSASSQAVWCLTEDGAIYVANLCKEDASDDEKEDESDGASAGEPKEKKFKWRSMELSQLDSKSGRCRMKHISLGRSHVWAVDQSGSVYFRTSARYNSKGLNPAWILISNAFSPELDTVKFDKVFVSGDDSLVWALDTTGQIYVREGIKESLHIGSNWDSILGPKTHSLSLSGNFAYVVGSDHQVHIRVGITPKYPDGLFWVKIPKYEFSKIYTNCNDDVWTLDSSGELHHLDICRVQSLSALSSGSSSLADSSKSESKKSA</sequence>
<dbReference type="EnsemblMetazoa" id="HelroT166689">
    <property type="protein sequence ID" value="HelroP166689"/>
    <property type="gene ID" value="HelroG166689"/>
</dbReference>
<dbReference type="RefSeq" id="XP_009010162.1">
    <property type="nucleotide sequence ID" value="XM_009011914.1"/>
</dbReference>
<dbReference type="Proteomes" id="UP000015101">
    <property type="component" value="Unassembled WGS sequence"/>
</dbReference>